<comment type="caution">
    <text evidence="1">The sequence shown here is derived from an EMBL/GenBank/DDBJ whole genome shotgun (WGS) entry which is preliminary data.</text>
</comment>
<reference evidence="1 2" key="2">
    <citation type="journal article" date="2021" name="Genomics">
        <title>High-quality reference genome for Clonorchis sinensis.</title>
        <authorList>
            <person name="Young N.D."/>
            <person name="Stroehlein A.J."/>
            <person name="Kinkar L."/>
            <person name="Wang T."/>
            <person name="Sohn W.M."/>
            <person name="Chang B.C.H."/>
            <person name="Kaur P."/>
            <person name="Weisz D."/>
            <person name="Dudchenko O."/>
            <person name="Aiden E.L."/>
            <person name="Korhonen P.K."/>
            <person name="Gasser R.B."/>
        </authorList>
    </citation>
    <scope>NUCLEOTIDE SEQUENCE [LARGE SCALE GENOMIC DNA]</scope>
    <source>
        <strain evidence="1">Cs-k2</strain>
    </source>
</reference>
<proteinExistence type="predicted"/>
<reference evidence="1 2" key="1">
    <citation type="journal article" date="2018" name="Biotechnol. Adv.">
        <title>Improved genomic resources and new bioinformatic workflow for the carcinogenic parasite Clonorchis sinensis: Biotechnological implications.</title>
        <authorList>
            <person name="Wang D."/>
            <person name="Korhonen P.K."/>
            <person name="Gasser R.B."/>
            <person name="Young N.D."/>
        </authorList>
    </citation>
    <scope>NUCLEOTIDE SEQUENCE [LARGE SCALE GENOMIC DNA]</scope>
    <source>
        <strain evidence="1">Cs-k2</strain>
    </source>
</reference>
<keyword evidence="2" id="KW-1185">Reference proteome</keyword>
<protein>
    <submittedName>
        <fullName evidence="1">Uncharacterized protein</fullName>
    </submittedName>
</protein>
<organism evidence="1 2">
    <name type="scientific">Clonorchis sinensis</name>
    <name type="common">Chinese liver fluke</name>
    <dbReference type="NCBI Taxonomy" id="79923"/>
    <lineage>
        <taxon>Eukaryota</taxon>
        <taxon>Metazoa</taxon>
        <taxon>Spiralia</taxon>
        <taxon>Lophotrochozoa</taxon>
        <taxon>Platyhelminthes</taxon>
        <taxon>Trematoda</taxon>
        <taxon>Digenea</taxon>
        <taxon>Opisthorchiida</taxon>
        <taxon>Opisthorchiata</taxon>
        <taxon>Opisthorchiidae</taxon>
        <taxon>Clonorchis</taxon>
    </lineage>
</organism>
<sequence length="397" mass="44317">MRELTDRKVRGSSSPSVAQLFLSRRNILLAKLLKTLRHSTIGFTLPEAHQVGAVFEFPSTLHFTWTQIGQISTNTLICIATVTPLRCLAAMPPEGSMRAEILPGCSSLDRRSPDAEVGFERRIFRSVNSRSNYPVYKSIHTRTHVRTNVQPVVVTPSWYLYASGGVVDVRLWIRVRRDCLKKFSENEPTNNSSNFGGKNPTKQLEHEVAWFSTFSCLDTSQTGDSAGFQVSLSQNQIDLQGHMYSSTPDLRVSLHLTSKCLSGSYVFVNTRFTCIPSFNCLVIKKSPSAATPFRCIAAMPPEGSTRAGILPACPSLDRVSREAEVGFEPRTFRFSVKCGEMTQWLKREFTDRKVRGSNPTSETWLPLSRLGQPDTIPTLVLHWGSMAVKTPILLKQS</sequence>
<dbReference type="Proteomes" id="UP000286415">
    <property type="component" value="Unassembled WGS sequence"/>
</dbReference>
<dbReference type="EMBL" id="NIRI02000076">
    <property type="protein sequence ID" value="KAG5442240.1"/>
    <property type="molecule type" value="Genomic_DNA"/>
</dbReference>
<evidence type="ECO:0000313" key="1">
    <source>
        <dbReference type="EMBL" id="KAG5442240.1"/>
    </source>
</evidence>
<accession>A0A419PPV9</accession>
<dbReference type="OrthoDB" id="6257894at2759"/>
<dbReference type="InParanoid" id="A0A419PPV9"/>
<dbReference type="AlphaFoldDB" id="A0A419PPV9"/>
<name>A0A419PPV9_CLOSI</name>
<evidence type="ECO:0000313" key="2">
    <source>
        <dbReference type="Proteomes" id="UP000286415"/>
    </source>
</evidence>
<gene>
    <name evidence="1" type="ORF">CSKR_100176</name>
</gene>